<feature type="region of interest" description="Disordered" evidence="1">
    <location>
        <begin position="487"/>
        <end position="543"/>
    </location>
</feature>
<feature type="compositionally biased region" description="Low complexity" evidence="1">
    <location>
        <begin position="860"/>
        <end position="871"/>
    </location>
</feature>
<sequence length="944" mass="101707">MVQFELSGELAGHLLELFSKLPRSAMIPGASLSQKFEASGRRIALLPQRTQVLALCVLAISARLSPHPLLFGPGPSPPKIATLFEPQSVDRLQVAEWGRKRQNACQRLREIAVERAWNARLLAGQAEDENGNVDEEALAACQLLYAIEAGYELSAGYPWRAAFISILRKKLEMQRHAKIAASRSSTNMGSGFSGSIPGGSELGWTTHVMRETLASAALEQISPFTMYDEELVCGPRPVSPEKILEHADTFGIADSFPPRSSYEGETTRTEWWDLASMLCLFRPFTYRISELAIASYDFSLQRTHGKPFDFSKLESYLSSLAPLQKIVEIANERMKALLSPPAVVIRRQMGRGSAFSMVTGEKPGEINELFRGEPDTAEGGLKGTINIEGTHSPVDEFRVQISARSFFALIHGAMGAILIPVYVDIQERLYAFEEGNGCASDDLIALRALRDVFRKALLPHAQVLLRDIRTSLHVAWMANLTRSIAASTAPSSHTSTDDGSVPSSFSKSTPSTGSSPASSDSSHSSTHSGIPSLNTPRGKSSRAIPSMSAVGPLGWEAQMLQYLYSLIFPRVASREYGSNSLAFWATVILDSPAIEDGGFGMTREQKAAELECILNVSRILSWCNPTSFSETLAGLIERNILILRAGRSSDSPSLASDGLATPSTSSHSSSTHAHTPSAATSSIPSPKEIVEGIRHERVADVYFGGDGKRDQGTANIEDIPDVIGELCRDLSCLSFAAATAPNIHWEESSPGFRTSEDVSALSSDGLSNPHLNMLQAQPNFDLAATDIHASLAHDQTTFSLGTEADSVVQMHQNPSLESSGWMSWNFGGDGDTYGQTYQGQLQAPDSFSSSGLPIHSSISPLSSHSSLLSPPQVDYTRGASPVSAASLQPTPPSASELEHEFQQMFGVATCAAQTGAPSFQDLLASTGDETGWFEADGSGWGQDM</sequence>
<feature type="region of interest" description="Disordered" evidence="1">
    <location>
        <begin position="833"/>
        <end position="852"/>
    </location>
</feature>
<dbReference type="OrthoDB" id="3040293at2759"/>
<keyword evidence="3" id="KW-1185">Reference proteome</keyword>
<evidence type="ECO:0008006" key="4">
    <source>
        <dbReference type="Google" id="ProtNLM"/>
    </source>
</evidence>
<dbReference type="GeneID" id="19201071"/>
<evidence type="ECO:0000256" key="1">
    <source>
        <dbReference type="SAM" id="MobiDB-lite"/>
    </source>
</evidence>
<feature type="compositionally biased region" description="Polar residues" evidence="1">
    <location>
        <begin position="833"/>
        <end position="845"/>
    </location>
</feature>
<feature type="region of interest" description="Disordered" evidence="1">
    <location>
        <begin position="648"/>
        <end position="686"/>
    </location>
</feature>
<feature type="compositionally biased region" description="Low complexity" evidence="1">
    <location>
        <begin position="487"/>
        <end position="532"/>
    </location>
</feature>
<dbReference type="KEGG" id="cput:CONPUDRAFT_137699"/>
<evidence type="ECO:0000313" key="3">
    <source>
        <dbReference type="Proteomes" id="UP000053558"/>
    </source>
</evidence>
<dbReference type="RefSeq" id="XP_007769463.1">
    <property type="nucleotide sequence ID" value="XM_007771273.1"/>
</dbReference>
<reference evidence="3" key="1">
    <citation type="journal article" date="2012" name="Science">
        <title>The Paleozoic origin of enzymatic lignin decomposition reconstructed from 31 fungal genomes.</title>
        <authorList>
            <person name="Floudas D."/>
            <person name="Binder M."/>
            <person name="Riley R."/>
            <person name="Barry K."/>
            <person name="Blanchette R.A."/>
            <person name="Henrissat B."/>
            <person name="Martinez A.T."/>
            <person name="Otillar R."/>
            <person name="Spatafora J.W."/>
            <person name="Yadav J.S."/>
            <person name="Aerts A."/>
            <person name="Benoit I."/>
            <person name="Boyd A."/>
            <person name="Carlson A."/>
            <person name="Copeland A."/>
            <person name="Coutinho P.M."/>
            <person name="de Vries R.P."/>
            <person name="Ferreira P."/>
            <person name="Findley K."/>
            <person name="Foster B."/>
            <person name="Gaskell J."/>
            <person name="Glotzer D."/>
            <person name="Gorecki P."/>
            <person name="Heitman J."/>
            <person name="Hesse C."/>
            <person name="Hori C."/>
            <person name="Igarashi K."/>
            <person name="Jurgens J.A."/>
            <person name="Kallen N."/>
            <person name="Kersten P."/>
            <person name="Kohler A."/>
            <person name="Kuees U."/>
            <person name="Kumar T.K.A."/>
            <person name="Kuo A."/>
            <person name="LaButti K."/>
            <person name="Larrondo L.F."/>
            <person name="Lindquist E."/>
            <person name="Ling A."/>
            <person name="Lombard V."/>
            <person name="Lucas S."/>
            <person name="Lundell T."/>
            <person name="Martin R."/>
            <person name="McLaughlin D.J."/>
            <person name="Morgenstern I."/>
            <person name="Morin E."/>
            <person name="Murat C."/>
            <person name="Nagy L.G."/>
            <person name="Nolan M."/>
            <person name="Ohm R.A."/>
            <person name="Patyshakuliyeva A."/>
            <person name="Rokas A."/>
            <person name="Ruiz-Duenas F.J."/>
            <person name="Sabat G."/>
            <person name="Salamov A."/>
            <person name="Samejima M."/>
            <person name="Schmutz J."/>
            <person name="Slot J.C."/>
            <person name="St John F."/>
            <person name="Stenlid J."/>
            <person name="Sun H."/>
            <person name="Sun S."/>
            <person name="Syed K."/>
            <person name="Tsang A."/>
            <person name="Wiebenga A."/>
            <person name="Young D."/>
            <person name="Pisabarro A."/>
            <person name="Eastwood D.C."/>
            <person name="Martin F."/>
            <person name="Cullen D."/>
            <person name="Grigoriev I.V."/>
            <person name="Hibbett D.S."/>
        </authorList>
    </citation>
    <scope>NUCLEOTIDE SEQUENCE [LARGE SCALE GENOMIC DNA]</scope>
    <source>
        <strain evidence="3">RWD-64-598 SS2</strain>
    </source>
</reference>
<evidence type="ECO:0000313" key="2">
    <source>
        <dbReference type="EMBL" id="EIW80529.1"/>
    </source>
</evidence>
<proteinExistence type="predicted"/>
<comment type="caution">
    <text evidence="2">The sequence shown here is derived from an EMBL/GenBank/DDBJ whole genome shotgun (WGS) entry which is preliminary data.</text>
</comment>
<protein>
    <recommendedName>
        <fullName evidence="4">Transcription factor domain-containing protein</fullName>
    </recommendedName>
</protein>
<name>A0A5M3MMW9_CONPW</name>
<accession>A0A5M3MMW9</accession>
<feature type="region of interest" description="Disordered" evidence="1">
    <location>
        <begin position="860"/>
        <end position="896"/>
    </location>
</feature>
<organism evidence="2 3">
    <name type="scientific">Coniophora puteana (strain RWD-64-598)</name>
    <name type="common">Brown rot fungus</name>
    <dbReference type="NCBI Taxonomy" id="741705"/>
    <lineage>
        <taxon>Eukaryota</taxon>
        <taxon>Fungi</taxon>
        <taxon>Dikarya</taxon>
        <taxon>Basidiomycota</taxon>
        <taxon>Agaricomycotina</taxon>
        <taxon>Agaricomycetes</taxon>
        <taxon>Agaricomycetidae</taxon>
        <taxon>Boletales</taxon>
        <taxon>Coniophorineae</taxon>
        <taxon>Coniophoraceae</taxon>
        <taxon>Coniophora</taxon>
    </lineage>
</organism>
<dbReference type="AlphaFoldDB" id="A0A5M3MMW9"/>
<dbReference type="Proteomes" id="UP000053558">
    <property type="component" value="Unassembled WGS sequence"/>
</dbReference>
<dbReference type="EMBL" id="JH711579">
    <property type="protein sequence ID" value="EIW80529.1"/>
    <property type="molecule type" value="Genomic_DNA"/>
</dbReference>
<feature type="compositionally biased region" description="Low complexity" evidence="1">
    <location>
        <begin position="660"/>
        <end position="686"/>
    </location>
</feature>
<gene>
    <name evidence="2" type="ORF">CONPUDRAFT_137699</name>
</gene>